<dbReference type="InterPro" id="IPR036063">
    <property type="entry name" value="Smr_dom_sf"/>
</dbReference>
<feature type="compositionally biased region" description="Basic and acidic residues" evidence="2">
    <location>
        <begin position="31"/>
        <end position="52"/>
    </location>
</feature>
<organism evidence="4 5">
    <name type="scientific">Agrocybe chaxingu</name>
    <dbReference type="NCBI Taxonomy" id="84603"/>
    <lineage>
        <taxon>Eukaryota</taxon>
        <taxon>Fungi</taxon>
        <taxon>Dikarya</taxon>
        <taxon>Basidiomycota</taxon>
        <taxon>Agaricomycotina</taxon>
        <taxon>Agaricomycetes</taxon>
        <taxon>Agaricomycetidae</taxon>
        <taxon>Agaricales</taxon>
        <taxon>Agaricineae</taxon>
        <taxon>Strophariaceae</taxon>
        <taxon>Agrocybe</taxon>
    </lineage>
</organism>
<feature type="region of interest" description="Disordered" evidence="2">
    <location>
        <begin position="15"/>
        <end position="211"/>
    </location>
</feature>
<evidence type="ECO:0000313" key="4">
    <source>
        <dbReference type="EMBL" id="KAJ3508704.1"/>
    </source>
</evidence>
<name>A0A9W8JY66_9AGAR</name>
<dbReference type="InterPro" id="IPR053020">
    <property type="entry name" value="Smr_domain_protein"/>
</dbReference>
<keyword evidence="5" id="KW-1185">Reference proteome</keyword>
<dbReference type="SMART" id="SM00463">
    <property type="entry name" value="SMR"/>
    <property type="match status" value="1"/>
</dbReference>
<dbReference type="SUPFAM" id="SSF160443">
    <property type="entry name" value="SMR domain-like"/>
    <property type="match status" value="1"/>
</dbReference>
<dbReference type="Gene3D" id="3.30.1370.110">
    <property type="match status" value="1"/>
</dbReference>
<dbReference type="InterPro" id="IPR002625">
    <property type="entry name" value="Smr_dom"/>
</dbReference>
<reference evidence="4" key="1">
    <citation type="submission" date="2022-07" db="EMBL/GenBank/DDBJ databases">
        <title>Genome Sequence of Agrocybe chaxingu.</title>
        <authorList>
            <person name="Buettner E."/>
        </authorList>
    </citation>
    <scope>NUCLEOTIDE SEQUENCE</scope>
    <source>
        <strain evidence="4">MP-N11</strain>
    </source>
</reference>
<sequence>MLRYEAANTNADTVFTIPFSPSTSPLPVRIHNGDPLREKDNEVLDNDNDHGSPIDNGEQNGQNSPLDKETNDHANINDSDSDELRTPGVRDALLMETDNEVDYDPLLTPRRLRTPVDPADDMLSPLGLDVKSGLDENSDFPANSGDSPLDSRSTPEPTADVNDLPIPGSLSQIVLLQPPLPPSGPLFRVPTPPLESPPPPSPSTINSGLSDISTLSTRIPSKLYSRADELRQKARDEEKTRAQLEEQRRVAEMEGRTMDALSLKVKVRDMDIESQRLHEKAARRYFASRNTLEISNKIDVHGLRPREAFDRIERAIIQASKERKSVVRVIVGKGLHSVNKQPTLKPAVLRELQRRVLHLFVLFDRLTSCYSGKIYLVRLIHGTQAC</sequence>
<feature type="compositionally biased region" description="Polar residues" evidence="2">
    <location>
        <begin position="15"/>
        <end position="25"/>
    </location>
</feature>
<feature type="coiled-coil region" evidence="1">
    <location>
        <begin position="227"/>
        <end position="254"/>
    </location>
</feature>
<proteinExistence type="predicted"/>
<evidence type="ECO:0000313" key="5">
    <source>
        <dbReference type="Proteomes" id="UP001148786"/>
    </source>
</evidence>
<feature type="compositionally biased region" description="Pro residues" evidence="2">
    <location>
        <begin position="178"/>
        <end position="202"/>
    </location>
</feature>
<protein>
    <recommendedName>
        <fullName evidence="3">Smr domain-containing protein</fullName>
    </recommendedName>
</protein>
<dbReference type="PROSITE" id="PS50828">
    <property type="entry name" value="SMR"/>
    <property type="match status" value="1"/>
</dbReference>
<feature type="domain" description="Smr" evidence="3">
    <location>
        <begin position="298"/>
        <end position="354"/>
    </location>
</feature>
<dbReference type="OrthoDB" id="3231855at2759"/>
<gene>
    <name evidence="4" type="ORF">NLJ89_g5612</name>
</gene>
<dbReference type="AlphaFoldDB" id="A0A9W8JY66"/>
<evidence type="ECO:0000256" key="2">
    <source>
        <dbReference type="SAM" id="MobiDB-lite"/>
    </source>
</evidence>
<dbReference type="Proteomes" id="UP001148786">
    <property type="component" value="Unassembled WGS sequence"/>
</dbReference>
<keyword evidence="1" id="KW-0175">Coiled coil</keyword>
<dbReference type="PANTHER" id="PTHR47417:SF1">
    <property type="entry name" value="SMR DOMAIN-CONTAINING PROTEIN YPL199C"/>
    <property type="match status" value="1"/>
</dbReference>
<dbReference type="Pfam" id="PF01713">
    <property type="entry name" value="Smr"/>
    <property type="match status" value="1"/>
</dbReference>
<evidence type="ECO:0000259" key="3">
    <source>
        <dbReference type="PROSITE" id="PS50828"/>
    </source>
</evidence>
<comment type="caution">
    <text evidence="4">The sequence shown here is derived from an EMBL/GenBank/DDBJ whole genome shotgun (WGS) entry which is preliminary data.</text>
</comment>
<dbReference type="EMBL" id="JANKHO010000538">
    <property type="protein sequence ID" value="KAJ3508704.1"/>
    <property type="molecule type" value="Genomic_DNA"/>
</dbReference>
<dbReference type="PANTHER" id="PTHR47417">
    <property type="entry name" value="SMR DOMAIN-CONTAINING PROTEIN YPL199C"/>
    <property type="match status" value="1"/>
</dbReference>
<feature type="compositionally biased region" description="Polar residues" evidence="2">
    <location>
        <begin position="140"/>
        <end position="156"/>
    </location>
</feature>
<evidence type="ECO:0000256" key="1">
    <source>
        <dbReference type="SAM" id="Coils"/>
    </source>
</evidence>
<accession>A0A9W8JY66</accession>